<dbReference type="PROSITE" id="PS01063">
    <property type="entry name" value="SIGMA70_ECF"/>
    <property type="match status" value="1"/>
</dbReference>
<evidence type="ECO:0000259" key="7">
    <source>
        <dbReference type="Pfam" id="PF04542"/>
    </source>
</evidence>
<dbReference type="InterPro" id="IPR039425">
    <property type="entry name" value="RNA_pol_sigma-70-like"/>
</dbReference>
<accession>A0A9J6R875</accession>
<dbReference type="EMBL" id="JAPRAT010000002">
    <property type="protein sequence ID" value="MCZ0701829.1"/>
    <property type="molecule type" value="Genomic_DNA"/>
</dbReference>
<dbReference type="GO" id="GO:0003677">
    <property type="term" value="F:DNA binding"/>
    <property type="evidence" value="ECO:0007669"/>
    <property type="project" value="UniProtKB-KW"/>
</dbReference>
<dbReference type="RefSeq" id="WP_268778598.1">
    <property type="nucleotide sequence ID" value="NZ_JAPRAT010000002.1"/>
</dbReference>
<keyword evidence="3 6" id="KW-0731">Sigma factor</keyword>
<dbReference type="InterPro" id="IPR013249">
    <property type="entry name" value="RNA_pol_sigma70_r4_t2"/>
</dbReference>
<evidence type="ECO:0000256" key="2">
    <source>
        <dbReference type="ARBA" id="ARBA00023015"/>
    </source>
</evidence>
<organism evidence="9 10">
    <name type="scientific">Natronobacillus azotifigens</name>
    <dbReference type="NCBI Taxonomy" id="472978"/>
    <lineage>
        <taxon>Bacteria</taxon>
        <taxon>Bacillati</taxon>
        <taxon>Bacillota</taxon>
        <taxon>Bacilli</taxon>
        <taxon>Bacillales</taxon>
        <taxon>Bacillaceae</taxon>
        <taxon>Natronobacillus</taxon>
    </lineage>
</organism>
<evidence type="ECO:0000256" key="6">
    <source>
        <dbReference type="RuleBase" id="RU000716"/>
    </source>
</evidence>
<name>A0A9J6R875_9BACI</name>
<dbReference type="AlphaFoldDB" id="A0A9J6R875"/>
<comment type="caution">
    <text evidence="9">The sequence shown here is derived from an EMBL/GenBank/DDBJ whole genome shotgun (WGS) entry which is preliminary data.</text>
</comment>
<dbReference type="NCBIfam" id="TIGR02937">
    <property type="entry name" value="sigma70-ECF"/>
    <property type="match status" value="1"/>
</dbReference>
<dbReference type="Gene3D" id="1.10.10.10">
    <property type="entry name" value="Winged helix-like DNA-binding domain superfamily/Winged helix DNA-binding domain"/>
    <property type="match status" value="1"/>
</dbReference>
<dbReference type="SUPFAM" id="SSF88659">
    <property type="entry name" value="Sigma3 and sigma4 domains of RNA polymerase sigma factors"/>
    <property type="match status" value="1"/>
</dbReference>
<dbReference type="PANTHER" id="PTHR43133">
    <property type="entry name" value="RNA POLYMERASE ECF-TYPE SIGMA FACTO"/>
    <property type="match status" value="1"/>
</dbReference>
<gene>
    <name evidence="9" type="ORF">OWO01_01215</name>
</gene>
<dbReference type="InterPro" id="IPR036388">
    <property type="entry name" value="WH-like_DNA-bd_sf"/>
</dbReference>
<dbReference type="Proteomes" id="UP001084197">
    <property type="component" value="Unassembled WGS sequence"/>
</dbReference>
<evidence type="ECO:0000256" key="5">
    <source>
        <dbReference type="ARBA" id="ARBA00023163"/>
    </source>
</evidence>
<evidence type="ECO:0000256" key="3">
    <source>
        <dbReference type="ARBA" id="ARBA00023082"/>
    </source>
</evidence>
<dbReference type="PANTHER" id="PTHR43133:SF60">
    <property type="entry name" value="RNA POLYMERASE SIGMA FACTOR SIGV"/>
    <property type="match status" value="1"/>
</dbReference>
<dbReference type="InterPro" id="IPR013324">
    <property type="entry name" value="RNA_pol_sigma_r3/r4-like"/>
</dbReference>
<keyword evidence="4 6" id="KW-0238">DNA-binding</keyword>
<dbReference type="InterPro" id="IPR007627">
    <property type="entry name" value="RNA_pol_sigma70_r2"/>
</dbReference>
<dbReference type="InterPro" id="IPR013325">
    <property type="entry name" value="RNA_pol_sigma_r2"/>
</dbReference>
<dbReference type="GO" id="GO:0016987">
    <property type="term" value="F:sigma factor activity"/>
    <property type="evidence" value="ECO:0007669"/>
    <property type="project" value="UniProtKB-KW"/>
</dbReference>
<dbReference type="Gene3D" id="1.10.1740.10">
    <property type="match status" value="1"/>
</dbReference>
<evidence type="ECO:0000256" key="1">
    <source>
        <dbReference type="ARBA" id="ARBA00010641"/>
    </source>
</evidence>
<feature type="domain" description="RNA polymerase sigma-70 region 2" evidence="7">
    <location>
        <begin position="8"/>
        <end position="75"/>
    </location>
</feature>
<dbReference type="Pfam" id="PF08281">
    <property type="entry name" value="Sigma70_r4_2"/>
    <property type="match status" value="1"/>
</dbReference>
<reference evidence="9" key="1">
    <citation type="submission" date="2022-11" db="EMBL/GenBank/DDBJ databases">
        <title>WGS of Natronobacillus azotifigens 24KS-1, an anaerobic diazotrophic haloalkaliphile from soda-rich habitats.</title>
        <authorList>
            <person name="Sorokin D.Y."/>
            <person name="Merkel A.Y."/>
        </authorList>
    </citation>
    <scope>NUCLEOTIDE SEQUENCE</scope>
    <source>
        <strain evidence="9">24KS-1</strain>
    </source>
</reference>
<keyword evidence="10" id="KW-1185">Reference proteome</keyword>
<keyword evidence="2 6" id="KW-0805">Transcription regulation</keyword>
<comment type="similarity">
    <text evidence="1 6">Belongs to the sigma-70 factor family. ECF subfamily.</text>
</comment>
<dbReference type="InterPro" id="IPR014284">
    <property type="entry name" value="RNA_pol_sigma-70_dom"/>
</dbReference>
<protein>
    <recommendedName>
        <fullName evidence="6">RNA polymerase sigma factor</fullName>
    </recommendedName>
</protein>
<dbReference type="CDD" id="cd06171">
    <property type="entry name" value="Sigma70_r4"/>
    <property type="match status" value="1"/>
</dbReference>
<dbReference type="SUPFAM" id="SSF88946">
    <property type="entry name" value="Sigma2 domain of RNA polymerase sigma factors"/>
    <property type="match status" value="1"/>
</dbReference>
<dbReference type="GO" id="GO:0006950">
    <property type="term" value="P:response to stress"/>
    <property type="evidence" value="ECO:0007669"/>
    <property type="project" value="UniProtKB-ARBA"/>
</dbReference>
<sequence>MRAAFDSFYDKYHKDLFQYVFYLVKDRTTTEDIVQDVYIKVLRSYDQFRGESSEKTWLFSIARHTTMDFFRKQQRSKQRITDFFNRNDQVEQVRDQSALPEEVIILNEELKGIYHLLDQCSFDQKNVLILRYLQSLSIRETADILSWSESKVKTTQHRAIKKLQKLMVAERGGGDGDG</sequence>
<dbReference type="InterPro" id="IPR000838">
    <property type="entry name" value="RNA_pol_sigma70_ECF_CS"/>
</dbReference>
<evidence type="ECO:0000313" key="10">
    <source>
        <dbReference type="Proteomes" id="UP001084197"/>
    </source>
</evidence>
<feature type="domain" description="RNA polymerase sigma factor 70 region 4 type 2" evidence="8">
    <location>
        <begin position="113"/>
        <end position="163"/>
    </location>
</feature>
<evidence type="ECO:0000313" key="9">
    <source>
        <dbReference type="EMBL" id="MCZ0701829.1"/>
    </source>
</evidence>
<dbReference type="Pfam" id="PF04542">
    <property type="entry name" value="Sigma70_r2"/>
    <property type="match status" value="1"/>
</dbReference>
<proteinExistence type="inferred from homology"/>
<evidence type="ECO:0000259" key="8">
    <source>
        <dbReference type="Pfam" id="PF08281"/>
    </source>
</evidence>
<evidence type="ECO:0000256" key="4">
    <source>
        <dbReference type="ARBA" id="ARBA00023125"/>
    </source>
</evidence>
<dbReference type="GO" id="GO:0006352">
    <property type="term" value="P:DNA-templated transcription initiation"/>
    <property type="evidence" value="ECO:0007669"/>
    <property type="project" value="InterPro"/>
</dbReference>
<keyword evidence="5 6" id="KW-0804">Transcription</keyword>